<comment type="caution">
    <text evidence="6">The sequence shown here is derived from an EMBL/GenBank/DDBJ whole genome shotgun (WGS) entry which is preliminary data.</text>
</comment>
<evidence type="ECO:0000313" key="7">
    <source>
        <dbReference type="Proteomes" id="UP001381693"/>
    </source>
</evidence>
<dbReference type="InterPro" id="IPR027417">
    <property type="entry name" value="P-loop_NTPase"/>
</dbReference>
<dbReference type="GO" id="GO:0005524">
    <property type="term" value="F:ATP binding"/>
    <property type="evidence" value="ECO:0007669"/>
    <property type="project" value="UniProtKB-KW"/>
</dbReference>
<dbReference type="AlphaFoldDB" id="A0AAN8XHP5"/>
<dbReference type="PANTHER" id="PTHR11088">
    <property type="entry name" value="TRNA DIMETHYLALLYLTRANSFERASE"/>
    <property type="match status" value="1"/>
</dbReference>
<evidence type="ECO:0000256" key="4">
    <source>
        <dbReference type="ARBA" id="ARBA00022840"/>
    </source>
</evidence>
<feature type="compositionally biased region" description="Basic and acidic residues" evidence="5">
    <location>
        <begin position="171"/>
        <end position="188"/>
    </location>
</feature>
<gene>
    <name evidence="6" type="primary">TRIT1_1</name>
    <name evidence="6" type="ORF">SK128_012359</name>
</gene>
<dbReference type="InterPro" id="IPR039657">
    <property type="entry name" value="Dimethylallyltransferase"/>
</dbReference>
<dbReference type="GO" id="GO:0005739">
    <property type="term" value="C:mitochondrion"/>
    <property type="evidence" value="ECO:0007669"/>
    <property type="project" value="TreeGrafter"/>
</dbReference>
<dbReference type="Pfam" id="PF01715">
    <property type="entry name" value="IPPT"/>
    <property type="match status" value="1"/>
</dbReference>
<dbReference type="Proteomes" id="UP001381693">
    <property type="component" value="Unassembled WGS sequence"/>
</dbReference>
<proteinExistence type="inferred from homology"/>
<accession>A0AAN8XHP5</accession>
<sequence>MLIFLFQVYRGLDIVTNKVTLEEKALAPHHLLDFLDPLSRYSVLDFRNAALPLLERLLSKGIMPVIVGGTNYYIESLLWNVLVETAPDKELEEQKLVYERDKEYYDVKGLGIDITTGTESAFKKNKKDNGFTCDANLPKKNKADGAKSDDSDHHMKNNSICVPGNDESDDSDKGEASEIKENVDEKSKRTAWQDCDIPTEDLYQRLLEVDPTSALQYHPNNRRKIIR</sequence>
<evidence type="ECO:0000256" key="3">
    <source>
        <dbReference type="ARBA" id="ARBA00022741"/>
    </source>
</evidence>
<dbReference type="EC" id="2.5.1.75" evidence="6"/>
<dbReference type="GO" id="GO:0006400">
    <property type="term" value="P:tRNA modification"/>
    <property type="evidence" value="ECO:0007669"/>
    <property type="project" value="TreeGrafter"/>
</dbReference>
<name>A0AAN8XHP5_HALRR</name>
<evidence type="ECO:0000256" key="1">
    <source>
        <dbReference type="ARBA" id="ARBA00005842"/>
    </source>
</evidence>
<dbReference type="Gene3D" id="1.10.20.140">
    <property type="match status" value="1"/>
</dbReference>
<keyword evidence="3" id="KW-0547">Nucleotide-binding</keyword>
<keyword evidence="4" id="KW-0067">ATP-binding</keyword>
<evidence type="ECO:0000256" key="2">
    <source>
        <dbReference type="ARBA" id="ARBA00022679"/>
    </source>
</evidence>
<dbReference type="EMBL" id="JAXCGZ010004398">
    <property type="protein sequence ID" value="KAK7081843.1"/>
    <property type="molecule type" value="Genomic_DNA"/>
</dbReference>
<evidence type="ECO:0000313" key="6">
    <source>
        <dbReference type="EMBL" id="KAK7081843.1"/>
    </source>
</evidence>
<protein>
    <submittedName>
        <fullName evidence="6">tRNA dimethylallyltransferase</fullName>
        <ecNumber evidence="6">2.5.1.75</ecNumber>
    </submittedName>
</protein>
<organism evidence="6 7">
    <name type="scientific">Halocaridina rubra</name>
    <name type="common">Hawaiian red shrimp</name>
    <dbReference type="NCBI Taxonomy" id="373956"/>
    <lineage>
        <taxon>Eukaryota</taxon>
        <taxon>Metazoa</taxon>
        <taxon>Ecdysozoa</taxon>
        <taxon>Arthropoda</taxon>
        <taxon>Crustacea</taxon>
        <taxon>Multicrustacea</taxon>
        <taxon>Malacostraca</taxon>
        <taxon>Eumalacostraca</taxon>
        <taxon>Eucarida</taxon>
        <taxon>Decapoda</taxon>
        <taxon>Pleocyemata</taxon>
        <taxon>Caridea</taxon>
        <taxon>Atyoidea</taxon>
        <taxon>Atyidae</taxon>
        <taxon>Halocaridina</taxon>
    </lineage>
</organism>
<keyword evidence="2 6" id="KW-0808">Transferase</keyword>
<keyword evidence="7" id="KW-1185">Reference proteome</keyword>
<dbReference type="GO" id="GO:0052381">
    <property type="term" value="F:tRNA dimethylallyltransferase activity"/>
    <property type="evidence" value="ECO:0007669"/>
    <property type="project" value="UniProtKB-EC"/>
</dbReference>
<reference evidence="6 7" key="1">
    <citation type="submission" date="2023-11" db="EMBL/GenBank/DDBJ databases">
        <title>Halocaridina rubra genome assembly.</title>
        <authorList>
            <person name="Smith C."/>
        </authorList>
    </citation>
    <scope>NUCLEOTIDE SEQUENCE [LARGE SCALE GENOMIC DNA]</scope>
    <source>
        <strain evidence="6">EP-1</strain>
        <tissue evidence="6">Whole</tissue>
    </source>
</reference>
<feature type="compositionally biased region" description="Basic and acidic residues" evidence="5">
    <location>
        <begin position="141"/>
        <end position="155"/>
    </location>
</feature>
<evidence type="ECO:0000256" key="5">
    <source>
        <dbReference type="SAM" id="MobiDB-lite"/>
    </source>
</evidence>
<feature type="region of interest" description="Disordered" evidence="5">
    <location>
        <begin position="133"/>
        <end position="191"/>
    </location>
</feature>
<comment type="similarity">
    <text evidence="1">Belongs to the IPP transferase family.</text>
</comment>
<dbReference type="PANTHER" id="PTHR11088:SF89">
    <property type="entry name" value="TRNA DIMETHYLALLYLTRANSFERASE"/>
    <property type="match status" value="1"/>
</dbReference>
<dbReference type="Gene3D" id="3.40.50.300">
    <property type="entry name" value="P-loop containing nucleotide triphosphate hydrolases"/>
    <property type="match status" value="1"/>
</dbReference>